<dbReference type="RefSeq" id="WP_110396671.1">
    <property type="nucleotide sequence ID" value="NZ_JBHUHB010000001.1"/>
</dbReference>
<dbReference type="InterPro" id="IPR055348">
    <property type="entry name" value="DctQ"/>
</dbReference>
<keyword evidence="6 9" id="KW-1133">Transmembrane helix</keyword>
<dbReference type="PANTHER" id="PTHR35011">
    <property type="entry name" value="2,3-DIKETO-L-GULONATE TRAP TRANSPORTER SMALL PERMEASE PROTEIN YIAM"/>
    <property type="match status" value="1"/>
</dbReference>
<gene>
    <name evidence="11" type="ORF">DFR56_11487</name>
</gene>
<evidence type="ECO:0000256" key="1">
    <source>
        <dbReference type="ARBA" id="ARBA00004429"/>
    </source>
</evidence>
<evidence type="ECO:0000256" key="8">
    <source>
        <dbReference type="ARBA" id="ARBA00038436"/>
    </source>
</evidence>
<protein>
    <submittedName>
        <fullName evidence="11">TRAP-type mannitol/chloroaromatic compound transport system permease small subunit</fullName>
    </submittedName>
</protein>
<keyword evidence="2" id="KW-0813">Transport</keyword>
<evidence type="ECO:0000259" key="10">
    <source>
        <dbReference type="Pfam" id="PF04290"/>
    </source>
</evidence>
<feature type="transmembrane region" description="Helical" evidence="9">
    <location>
        <begin position="89"/>
        <end position="111"/>
    </location>
</feature>
<evidence type="ECO:0000256" key="7">
    <source>
        <dbReference type="ARBA" id="ARBA00023136"/>
    </source>
</evidence>
<dbReference type="GO" id="GO:0005886">
    <property type="term" value="C:plasma membrane"/>
    <property type="evidence" value="ECO:0007669"/>
    <property type="project" value="UniProtKB-SubCell"/>
</dbReference>
<dbReference type="GO" id="GO:0015740">
    <property type="term" value="P:C4-dicarboxylate transport"/>
    <property type="evidence" value="ECO:0007669"/>
    <property type="project" value="TreeGrafter"/>
</dbReference>
<keyword evidence="3" id="KW-1003">Cell membrane</keyword>
<accession>A0A2V3VPN4</accession>
<evidence type="ECO:0000256" key="2">
    <source>
        <dbReference type="ARBA" id="ARBA00022448"/>
    </source>
</evidence>
<evidence type="ECO:0000256" key="9">
    <source>
        <dbReference type="SAM" id="Phobius"/>
    </source>
</evidence>
<dbReference type="OrthoDB" id="2086825at2"/>
<evidence type="ECO:0000256" key="5">
    <source>
        <dbReference type="ARBA" id="ARBA00022692"/>
    </source>
</evidence>
<comment type="caution">
    <text evidence="11">The sequence shown here is derived from an EMBL/GenBank/DDBJ whole genome shotgun (WGS) entry which is preliminary data.</text>
</comment>
<evidence type="ECO:0000256" key="4">
    <source>
        <dbReference type="ARBA" id="ARBA00022519"/>
    </source>
</evidence>
<comment type="subcellular location">
    <subcellularLocation>
        <location evidence="1">Cell inner membrane</location>
        <topology evidence="1">Multi-pass membrane protein</topology>
    </subcellularLocation>
</comment>
<organism evidence="11 12">
    <name type="scientific">Pseudogracilibacillus auburnensis</name>
    <dbReference type="NCBI Taxonomy" id="1494959"/>
    <lineage>
        <taxon>Bacteria</taxon>
        <taxon>Bacillati</taxon>
        <taxon>Bacillota</taxon>
        <taxon>Bacilli</taxon>
        <taxon>Bacillales</taxon>
        <taxon>Bacillaceae</taxon>
        <taxon>Pseudogracilibacillus</taxon>
    </lineage>
</organism>
<feature type="domain" description="Tripartite ATP-independent periplasmic transporters DctQ component" evidence="10">
    <location>
        <begin position="27"/>
        <end position="158"/>
    </location>
</feature>
<sequence>MTLIIRIIDRISNASGLIAGLLMILGVVLVLTEVIVRTVFSSTIYITQEYTAYFMVAITFLGLAYTLKEKGHIRLTFIHKFVKVGKVRTILDIYAFIIGFIIFAIVTYATIDYFLSSLASGTRSMQITKTYLAIPQFAMPLGSFIISLQFLAEILKSILQLKTGEFEEEDDFESEALGR</sequence>
<feature type="transmembrane region" description="Helical" evidence="9">
    <location>
        <begin position="50"/>
        <end position="68"/>
    </location>
</feature>
<feature type="transmembrane region" description="Helical" evidence="9">
    <location>
        <begin position="131"/>
        <end position="152"/>
    </location>
</feature>
<evidence type="ECO:0000256" key="6">
    <source>
        <dbReference type="ARBA" id="ARBA00022989"/>
    </source>
</evidence>
<dbReference type="GO" id="GO:0022857">
    <property type="term" value="F:transmembrane transporter activity"/>
    <property type="evidence" value="ECO:0007669"/>
    <property type="project" value="TreeGrafter"/>
</dbReference>
<dbReference type="InterPro" id="IPR007387">
    <property type="entry name" value="TRAP_DctQ"/>
</dbReference>
<keyword evidence="7 9" id="KW-0472">Membrane</keyword>
<proteinExistence type="inferred from homology"/>
<dbReference type="Pfam" id="PF04290">
    <property type="entry name" value="DctQ"/>
    <property type="match status" value="1"/>
</dbReference>
<keyword evidence="5 9" id="KW-0812">Transmembrane</keyword>
<name>A0A2V3VPN4_9BACI</name>
<evidence type="ECO:0000313" key="11">
    <source>
        <dbReference type="EMBL" id="PXW83802.1"/>
    </source>
</evidence>
<reference evidence="11 12" key="1">
    <citation type="submission" date="2018-05" db="EMBL/GenBank/DDBJ databases">
        <title>Genomic Encyclopedia of Type Strains, Phase IV (KMG-IV): sequencing the most valuable type-strain genomes for metagenomic binning, comparative biology and taxonomic classification.</title>
        <authorList>
            <person name="Goeker M."/>
        </authorList>
    </citation>
    <scope>NUCLEOTIDE SEQUENCE [LARGE SCALE GENOMIC DNA]</scope>
    <source>
        <strain evidence="11 12">DSM 28556</strain>
    </source>
</reference>
<evidence type="ECO:0000313" key="12">
    <source>
        <dbReference type="Proteomes" id="UP000247978"/>
    </source>
</evidence>
<dbReference type="AlphaFoldDB" id="A0A2V3VPN4"/>
<dbReference type="EMBL" id="QJJQ01000014">
    <property type="protein sequence ID" value="PXW83802.1"/>
    <property type="molecule type" value="Genomic_DNA"/>
</dbReference>
<keyword evidence="4" id="KW-0997">Cell inner membrane</keyword>
<feature type="transmembrane region" description="Helical" evidence="9">
    <location>
        <begin position="12"/>
        <end position="30"/>
    </location>
</feature>
<evidence type="ECO:0000256" key="3">
    <source>
        <dbReference type="ARBA" id="ARBA00022475"/>
    </source>
</evidence>
<dbReference type="PANTHER" id="PTHR35011:SF10">
    <property type="entry name" value="TRAP TRANSPORTER SMALL PERMEASE PROTEIN"/>
    <property type="match status" value="1"/>
</dbReference>
<keyword evidence="12" id="KW-1185">Reference proteome</keyword>
<comment type="similarity">
    <text evidence="8">Belongs to the TRAP transporter small permease family.</text>
</comment>
<dbReference type="Proteomes" id="UP000247978">
    <property type="component" value="Unassembled WGS sequence"/>
</dbReference>